<evidence type="ECO:0000313" key="2">
    <source>
        <dbReference type="EnsemblPlants" id="PAC:32923401.CDS.1"/>
    </source>
</evidence>
<organism evidence="1">
    <name type="scientific">Physcomitrium patens</name>
    <name type="common">Spreading-leaved earth moss</name>
    <name type="synonym">Physcomitrella patens</name>
    <dbReference type="NCBI Taxonomy" id="3218"/>
    <lineage>
        <taxon>Eukaryota</taxon>
        <taxon>Viridiplantae</taxon>
        <taxon>Streptophyta</taxon>
        <taxon>Embryophyta</taxon>
        <taxon>Bryophyta</taxon>
        <taxon>Bryophytina</taxon>
        <taxon>Bryopsida</taxon>
        <taxon>Funariidae</taxon>
        <taxon>Funariales</taxon>
        <taxon>Funariaceae</taxon>
        <taxon>Physcomitrium</taxon>
    </lineage>
</organism>
<sequence>MLPNVHHVIRSLKLRASGGDAASREERESNTRNDFEMIKILSQDLKKLMEDRSLYNPNEDVLVLHRKVQRSMDSARYAKSSSRLILCFHRFAGMVET</sequence>
<dbReference type="AlphaFoldDB" id="A0A2K1KBY0"/>
<dbReference type="Proteomes" id="UP000006727">
    <property type="component" value="Chromosome 7"/>
</dbReference>
<proteinExistence type="predicted"/>
<name>A0A2K1KBY0_PHYPA</name>
<evidence type="ECO:0000313" key="1">
    <source>
        <dbReference type="EMBL" id="PNR51279.1"/>
    </source>
</evidence>
<dbReference type="EMBL" id="ABEU02000007">
    <property type="protein sequence ID" value="PNR51279.1"/>
    <property type="molecule type" value="Genomic_DNA"/>
</dbReference>
<dbReference type="InParanoid" id="A0A2K1KBY0"/>
<dbReference type="Gramene" id="Pp3c7_16710V3.1">
    <property type="protein sequence ID" value="PAC:32923401.CDS.1"/>
    <property type="gene ID" value="Pp3c7_16710"/>
</dbReference>
<gene>
    <name evidence="1" type="ORF">PHYPA_010465</name>
</gene>
<reference evidence="1 3" key="2">
    <citation type="journal article" date="2018" name="Plant J.">
        <title>The Physcomitrella patens chromosome-scale assembly reveals moss genome structure and evolution.</title>
        <authorList>
            <person name="Lang D."/>
            <person name="Ullrich K.K."/>
            <person name="Murat F."/>
            <person name="Fuchs J."/>
            <person name="Jenkins J."/>
            <person name="Haas F.B."/>
            <person name="Piednoel M."/>
            <person name="Gundlach H."/>
            <person name="Van Bel M."/>
            <person name="Meyberg R."/>
            <person name="Vives C."/>
            <person name="Morata J."/>
            <person name="Symeonidi A."/>
            <person name="Hiss M."/>
            <person name="Muchero W."/>
            <person name="Kamisugi Y."/>
            <person name="Saleh O."/>
            <person name="Blanc G."/>
            <person name="Decker E.L."/>
            <person name="van Gessel N."/>
            <person name="Grimwood J."/>
            <person name="Hayes R.D."/>
            <person name="Graham S.W."/>
            <person name="Gunter L.E."/>
            <person name="McDaniel S.F."/>
            <person name="Hoernstein S.N.W."/>
            <person name="Larsson A."/>
            <person name="Li F.W."/>
            <person name="Perroud P.F."/>
            <person name="Phillips J."/>
            <person name="Ranjan P."/>
            <person name="Rokshar D.S."/>
            <person name="Rothfels C.J."/>
            <person name="Schneider L."/>
            <person name="Shu S."/>
            <person name="Stevenson D.W."/>
            <person name="Thummler F."/>
            <person name="Tillich M."/>
            <person name="Villarreal Aguilar J.C."/>
            <person name="Widiez T."/>
            <person name="Wong G.K."/>
            <person name="Wymore A."/>
            <person name="Zhang Y."/>
            <person name="Zimmer A.D."/>
            <person name="Quatrano R.S."/>
            <person name="Mayer K.F.X."/>
            <person name="Goodstein D."/>
            <person name="Casacuberta J.M."/>
            <person name="Vandepoele K."/>
            <person name="Reski R."/>
            <person name="Cuming A.C."/>
            <person name="Tuskan G.A."/>
            <person name="Maumus F."/>
            <person name="Salse J."/>
            <person name="Schmutz J."/>
            <person name="Rensing S.A."/>
        </authorList>
    </citation>
    <scope>NUCLEOTIDE SEQUENCE [LARGE SCALE GENOMIC DNA]</scope>
    <source>
        <strain evidence="2 3">cv. Gransden 2004</strain>
    </source>
</reference>
<protein>
    <submittedName>
        <fullName evidence="1 2">Uncharacterized protein</fullName>
    </submittedName>
</protein>
<dbReference type="EnsemblPlants" id="Pp3c7_16710V3.1">
    <property type="protein sequence ID" value="PAC:32923401.CDS.1"/>
    <property type="gene ID" value="Pp3c7_16710"/>
</dbReference>
<reference evidence="2" key="3">
    <citation type="submission" date="2020-12" db="UniProtKB">
        <authorList>
            <consortium name="EnsemblPlants"/>
        </authorList>
    </citation>
    <scope>IDENTIFICATION</scope>
</reference>
<keyword evidence="3" id="KW-1185">Reference proteome</keyword>
<accession>A0A2K1KBY0</accession>
<evidence type="ECO:0000313" key="3">
    <source>
        <dbReference type="Proteomes" id="UP000006727"/>
    </source>
</evidence>
<reference evidence="1 3" key="1">
    <citation type="journal article" date="2008" name="Science">
        <title>The Physcomitrella genome reveals evolutionary insights into the conquest of land by plants.</title>
        <authorList>
            <person name="Rensing S."/>
            <person name="Lang D."/>
            <person name="Zimmer A."/>
            <person name="Terry A."/>
            <person name="Salamov A."/>
            <person name="Shapiro H."/>
            <person name="Nishiyama T."/>
            <person name="Perroud P.-F."/>
            <person name="Lindquist E."/>
            <person name="Kamisugi Y."/>
            <person name="Tanahashi T."/>
            <person name="Sakakibara K."/>
            <person name="Fujita T."/>
            <person name="Oishi K."/>
            <person name="Shin-I T."/>
            <person name="Kuroki Y."/>
            <person name="Toyoda A."/>
            <person name="Suzuki Y."/>
            <person name="Hashimoto A."/>
            <person name="Yamaguchi K."/>
            <person name="Sugano A."/>
            <person name="Kohara Y."/>
            <person name="Fujiyama A."/>
            <person name="Anterola A."/>
            <person name="Aoki S."/>
            <person name="Ashton N."/>
            <person name="Barbazuk W.B."/>
            <person name="Barker E."/>
            <person name="Bennetzen J."/>
            <person name="Bezanilla M."/>
            <person name="Blankenship R."/>
            <person name="Cho S.H."/>
            <person name="Dutcher S."/>
            <person name="Estelle M."/>
            <person name="Fawcett J.A."/>
            <person name="Gundlach H."/>
            <person name="Hanada K."/>
            <person name="Heyl A."/>
            <person name="Hicks K.A."/>
            <person name="Hugh J."/>
            <person name="Lohr M."/>
            <person name="Mayer K."/>
            <person name="Melkozernov A."/>
            <person name="Murata T."/>
            <person name="Nelson D."/>
            <person name="Pils B."/>
            <person name="Prigge M."/>
            <person name="Reiss B."/>
            <person name="Renner T."/>
            <person name="Rombauts S."/>
            <person name="Rushton P."/>
            <person name="Sanderfoot A."/>
            <person name="Schween G."/>
            <person name="Shiu S.-H."/>
            <person name="Stueber K."/>
            <person name="Theodoulou F.L."/>
            <person name="Tu H."/>
            <person name="Van de Peer Y."/>
            <person name="Verrier P.J."/>
            <person name="Waters E."/>
            <person name="Wood A."/>
            <person name="Yang L."/>
            <person name="Cove D."/>
            <person name="Cuming A."/>
            <person name="Hasebe M."/>
            <person name="Lucas S."/>
            <person name="Mishler D.B."/>
            <person name="Reski R."/>
            <person name="Grigoriev I."/>
            <person name="Quatrano R.S."/>
            <person name="Boore J.L."/>
        </authorList>
    </citation>
    <scope>NUCLEOTIDE SEQUENCE [LARGE SCALE GENOMIC DNA]</scope>
    <source>
        <strain evidence="2 3">cv. Gransden 2004</strain>
    </source>
</reference>